<comment type="caution">
    <text evidence="2">The sequence shown here is derived from an EMBL/GenBank/DDBJ whole genome shotgun (WGS) entry which is preliminary data.</text>
</comment>
<dbReference type="Proteomes" id="UP000478052">
    <property type="component" value="Unassembled WGS sequence"/>
</dbReference>
<gene>
    <name evidence="2" type="ORF">FWK35_00000049</name>
</gene>
<feature type="transmembrane region" description="Helical" evidence="1">
    <location>
        <begin position="158"/>
        <end position="176"/>
    </location>
</feature>
<dbReference type="AlphaFoldDB" id="A0A6G0ZS00"/>
<keyword evidence="3" id="KW-1185">Reference proteome</keyword>
<sequence>MNSINSSQYKIINHFIKHLNNKRFSTLISNLNTCQNYCFITYKNGCQPCAKPPIWRTRLPQPVKWFGHIMRRNECETALIEWQPEGKRPQSRPRKRLLDIIEENLKTVGHANNETMHKIMDLIDFKTMNELILQWCIFKCKLSQFRAVKMFRFPREVFFYYVYLKIYFFISNYYKILRFRKLFTIFMIFIKKILIISTLLIYLQGRIKGGGSSRDGSPGANSSTETCTKRVGLNFCFIFVFYNAIDNL</sequence>
<name>A0A6G0ZS00_APHCR</name>
<organism evidence="2 3">
    <name type="scientific">Aphis craccivora</name>
    <name type="common">Cowpea aphid</name>
    <dbReference type="NCBI Taxonomy" id="307492"/>
    <lineage>
        <taxon>Eukaryota</taxon>
        <taxon>Metazoa</taxon>
        <taxon>Ecdysozoa</taxon>
        <taxon>Arthropoda</taxon>
        <taxon>Hexapoda</taxon>
        <taxon>Insecta</taxon>
        <taxon>Pterygota</taxon>
        <taxon>Neoptera</taxon>
        <taxon>Paraneoptera</taxon>
        <taxon>Hemiptera</taxon>
        <taxon>Sternorrhyncha</taxon>
        <taxon>Aphidomorpha</taxon>
        <taxon>Aphidoidea</taxon>
        <taxon>Aphididae</taxon>
        <taxon>Aphidini</taxon>
        <taxon>Aphis</taxon>
        <taxon>Aphis</taxon>
    </lineage>
</organism>
<protein>
    <submittedName>
        <fullName evidence="2">Neurotrimin-like</fullName>
    </submittedName>
</protein>
<keyword evidence="1" id="KW-0812">Transmembrane</keyword>
<proteinExistence type="predicted"/>
<keyword evidence="1" id="KW-0472">Membrane</keyword>
<dbReference type="EMBL" id="VUJU01000031">
    <property type="protein sequence ID" value="KAF0773765.1"/>
    <property type="molecule type" value="Genomic_DNA"/>
</dbReference>
<evidence type="ECO:0000313" key="3">
    <source>
        <dbReference type="Proteomes" id="UP000478052"/>
    </source>
</evidence>
<evidence type="ECO:0000256" key="1">
    <source>
        <dbReference type="SAM" id="Phobius"/>
    </source>
</evidence>
<feature type="transmembrane region" description="Helical" evidence="1">
    <location>
        <begin position="182"/>
        <end position="203"/>
    </location>
</feature>
<reference evidence="2 3" key="1">
    <citation type="submission" date="2019-08" db="EMBL/GenBank/DDBJ databases">
        <title>Whole genome of Aphis craccivora.</title>
        <authorList>
            <person name="Voronova N.V."/>
            <person name="Shulinski R.S."/>
            <person name="Bandarenka Y.V."/>
            <person name="Zhorov D.G."/>
            <person name="Warner D."/>
        </authorList>
    </citation>
    <scope>NUCLEOTIDE SEQUENCE [LARGE SCALE GENOMIC DNA]</scope>
    <source>
        <strain evidence="2">180601</strain>
        <tissue evidence="2">Whole Body</tissue>
    </source>
</reference>
<keyword evidence="1" id="KW-1133">Transmembrane helix</keyword>
<evidence type="ECO:0000313" key="2">
    <source>
        <dbReference type="EMBL" id="KAF0773765.1"/>
    </source>
</evidence>
<accession>A0A6G0ZS00</accession>